<dbReference type="Gene3D" id="3.90.79.10">
    <property type="entry name" value="Nucleoside Triphosphate Pyrophosphohydrolase"/>
    <property type="match status" value="1"/>
</dbReference>
<dbReference type="Proteomes" id="UP000290657">
    <property type="component" value="Unassembled WGS sequence"/>
</dbReference>
<comment type="caution">
    <text evidence="5">The sequence shown here is derived from an EMBL/GenBank/DDBJ whole genome shotgun (WGS) entry which is preliminary data.</text>
</comment>
<dbReference type="CDD" id="cd03671">
    <property type="entry name" value="NUDIX_Ap4A_hydrolase_plant_like"/>
    <property type="match status" value="1"/>
</dbReference>
<comment type="cofactor">
    <cofactor evidence="1">
        <name>Mn(2+)</name>
        <dbReference type="ChEBI" id="CHEBI:29035"/>
    </cofactor>
</comment>
<sequence>MTDKMEEIPTQKDNKNYRPNVAAIVLSAKYPEKCEVFIASRTDVENAWQFPQGGIDEGENPKEALYRELEEEIGTSHIEIIAEYPEWVSYEFPPAIAEKMKPYDGQIQKYYLVKLKHGAKINIDTHHTPEFSEYKFVPTENIYDYITFFKRTVYKQVLKYFRKEGYI</sequence>
<dbReference type="GO" id="GO:0006753">
    <property type="term" value="P:nucleoside phosphate metabolic process"/>
    <property type="evidence" value="ECO:0007669"/>
    <property type="project" value="TreeGrafter"/>
</dbReference>
<gene>
    <name evidence="3" type="primary">rppH</name>
    <name evidence="3" type="synonym">nudH</name>
    <name evidence="5" type="ORF">CRV04_03690</name>
</gene>
<proteinExistence type="inferred from homology"/>
<organism evidence="5 6">
    <name type="scientific">Candidatus Marinarcus aquaticus</name>
    <dbReference type="NCBI Taxonomy" id="2044504"/>
    <lineage>
        <taxon>Bacteria</taxon>
        <taxon>Pseudomonadati</taxon>
        <taxon>Campylobacterota</taxon>
        <taxon>Epsilonproteobacteria</taxon>
        <taxon>Campylobacterales</taxon>
        <taxon>Arcobacteraceae</taxon>
        <taxon>Candidatus Marinarcus</taxon>
    </lineage>
</organism>
<dbReference type="InterPro" id="IPR022927">
    <property type="entry name" value="RppH"/>
</dbReference>
<dbReference type="NCBIfam" id="NF001936">
    <property type="entry name" value="PRK00714.1-3"/>
    <property type="match status" value="1"/>
</dbReference>
<reference evidence="5 6" key="1">
    <citation type="submission" date="2017-10" db="EMBL/GenBank/DDBJ databases">
        <title>Genomics of the genus Arcobacter.</title>
        <authorList>
            <person name="Perez-Cataluna A."/>
            <person name="Figueras M.J."/>
        </authorList>
    </citation>
    <scope>NUCLEOTIDE SEQUENCE [LARGE SCALE GENOMIC DNA]</scope>
    <source>
        <strain evidence="5 6">CECT 8987</strain>
    </source>
</reference>
<dbReference type="GO" id="GO:0034432">
    <property type="term" value="F:bis(5'-adenosyl)-pentaphosphatase activity"/>
    <property type="evidence" value="ECO:0007669"/>
    <property type="project" value="TreeGrafter"/>
</dbReference>
<dbReference type="OrthoDB" id="9810648at2"/>
<dbReference type="PROSITE" id="PS51462">
    <property type="entry name" value="NUDIX"/>
    <property type="match status" value="1"/>
</dbReference>
<feature type="domain" description="Nudix hydrolase" evidence="4">
    <location>
        <begin position="16"/>
        <end position="159"/>
    </location>
</feature>
<protein>
    <recommendedName>
        <fullName evidence="3">RNA pyrophosphohydrolase</fullName>
        <ecNumber evidence="3">3.6.1.-</ecNumber>
    </recommendedName>
    <alternativeName>
        <fullName evidence="3">(Di)nucleoside polyphosphate hydrolase</fullName>
    </alternativeName>
</protein>
<dbReference type="PANTHER" id="PTHR11839">
    <property type="entry name" value="UDP/ADP-SUGAR PYROPHOSPHATASE"/>
    <property type="match status" value="1"/>
</dbReference>
<accession>A0A4Q0XRX6</accession>
<evidence type="ECO:0000259" key="4">
    <source>
        <dbReference type="PROSITE" id="PS51462"/>
    </source>
</evidence>
<evidence type="ECO:0000256" key="3">
    <source>
        <dbReference type="HAMAP-Rule" id="MF_00298"/>
    </source>
</evidence>
<comment type="function">
    <text evidence="3">Accelerates the degradation of transcripts by removing pyrophosphate from the 5'-end of triphosphorylated RNA, leading to a more labile monophosphorylated state that can stimulate subsequent ribonuclease cleavage.</text>
</comment>
<dbReference type="GO" id="GO:0019693">
    <property type="term" value="P:ribose phosphate metabolic process"/>
    <property type="evidence" value="ECO:0007669"/>
    <property type="project" value="TreeGrafter"/>
</dbReference>
<dbReference type="InterPro" id="IPR015797">
    <property type="entry name" value="NUDIX_hydrolase-like_dom_sf"/>
</dbReference>
<keyword evidence="6" id="KW-1185">Reference proteome</keyword>
<dbReference type="NCBIfam" id="NF001938">
    <property type="entry name" value="PRK00714.1-5"/>
    <property type="match status" value="1"/>
</dbReference>
<dbReference type="RefSeq" id="WP_128995465.1">
    <property type="nucleotide sequence ID" value="NZ_PDKN01000002.1"/>
</dbReference>
<dbReference type="SUPFAM" id="SSF55811">
    <property type="entry name" value="Nudix"/>
    <property type="match status" value="1"/>
</dbReference>
<dbReference type="EMBL" id="PDKN01000002">
    <property type="protein sequence ID" value="RXJ60116.1"/>
    <property type="molecule type" value="Genomic_DNA"/>
</dbReference>
<name>A0A4Q0XRX6_9BACT</name>
<dbReference type="PROSITE" id="PS00893">
    <property type="entry name" value="NUDIX_BOX"/>
    <property type="match status" value="1"/>
</dbReference>
<dbReference type="InterPro" id="IPR020084">
    <property type="entry name" value="NUDIX_hydrolase_CS"/>
</dbReference>
<comment type="similarity">
    <text evidence="3">Belongs to the Nudix hydrolase family. RppH subfamily.</text>
</comment>
<dbReference type="AlphaFoldDB" id="A0A4Q0XRX6"/>
<dbReference type="HAMAP" id="MF_00298">
    <property type="entry name" value="Nudix_RppH"/>
    <property type="match status" value="1"/>
</dbReference>
<evidence type="ECO:0000313" key="6">
    <source>
        <dbReference type="Proteomes" id="UP000290657"/>
    </source>
</evidence>
<evidence type="ECO:0000256" key="2">
    <source>
        <dbReference type="ARBA" id="ARBA00022801"/>
    </source>
</evidence>
<comment type="cofactor">
    <cofactor evidence="3">
        <name>a divalent metal cation</name>
        <dbReference type="ChEBI" id="CHEBI:60240"/>
    </cofactor>
</comment>
<dbReference type="EC" id="3.6.1.-" evidence="3"/>
<evidence type="ECO:0000313" key="5">
    <source>
        <dbReference type="EMBL" id="RXJ60116.1"/>
    </source>
</evidence>
<dbReference type="Pfam" id="PF00293">
    <property type="entry name" value="NUDIX"/>
    <property type="match status" value="1"/>
</dbReference>
<evidence type="ECO:0000256" key="1">
    <source>
        <dbReference type="ARBA" id="ARBA00001936"/>
    </source>
</evidence>
<dbReference type="GO" id="GO:0008893">
    <property type="term" value="F:guanosine-3',5'-bis(diphosphate) 3'-diphosphatase activity"/>
    <property type="evidence" value="ECO:0007669"/>
    <property type="project" value="TreeGrafter"/>
</dbReference>
<dbReference type="InterPro" id="IPR020476">
    <property type="entry name" value="Nudix_hydrolase"/>
</dbReference>
<dbReference type="InterPro" id="IPR000086">
    <property type="entry name" value="NUDIX_hydrolase_dom"/>
</dbReference>
<dbReference type="PANTHER" id="PTHR11839:SF22">
    <property type="entry name" value="NUDIX HYDROLASE 26, CHLOROPLASTIC"/>
    <property type="match status" value="1"/>
</dbReference>
<feature type="short sequence motif" description="Nudix box" evidence="3">
    <location>
        <begin position="53"/>
        <end position="74"/>
    </location>
</feature>
<dbReference type="PRINTS" id="PR00502">
    <property type="entry name" value="NUDIXFAMILY"/>
</dbReference>
<keyword evidence="2 3" id="KW-0378">Hydrolase</keyword>